<organism evidence="4 5">
    <name type="scientific">Saccharopolyspora flava</name>
    <dbReference type="NCBI Taxonomy" id="95161"/>
    <lineage>
        <taxon>Bacteria</taxon>
        <taxon>Bacillati</taxon>
        <taxon>Actinomycetota</taxon>
        <taxon>Actinomycetes</taxon>
        <taxon>Pseudonocardiales</taxon>
        <taxon>Pseudonocardiaceae</taxon>
        <taxon>Saccharopolyspora</taxon>
    </lineage>
</organism>
<name>A0A1I6QY11_9PSEU</name>
<dbReference type="InterPro" id="IPR046706">
    <property type="entry name" value="DUF6779"/>
</dbReference>
<reference evidence="5" key="1">
    <citation type="submission" date="2016-10" db="EMBL/GenBank/DDBJ databases">
        <authorList>
            <person name="Varghese N."/>
            <person name="Submissions S."/>
        </authorList>
    </citation>
    <scope>NUCLEOTIDE SEQUENCE [LARGE SCALE GENOMIC DNA]</scope>
    <source>
        <strain evidence="5">DSM 44771</strain>
    </source>
</reference>
<dbReference type="RefSeq" id="WP_245775737.1">
    <property type="nucleotide sequence ID" value="NZ_FOZX01000002.1"/>
</dbReference>
<evidence type="ECO:0000256" key="2">
    <source>
        <dbReference type="SAM" id="Phobius"/>
    </source>
</evidence>
<gene>
    <name evidence="4" type="ORF">SAMN05660874_02050</name>
</gene>
<protein>
    <recommendedName>
        <fullName evidence="3">DUF6779 domain-containing protein</fullName>
    </recommendedName>
</protein>
<dbReference type="STRING" id="95161.SAMN05660874_02050"/>
<keyword evidence="2" id="KW-0472">Membrane</keyword>
<sequence length="328" mass="35475">MSEPGTTETDPDSGRSHLLWGGALVLAAAATSVLVLSDDARLLRLGLIAALWGALLGAFAVARLRHRVSESEQAAADRQRIYELELEREIAARREFELEAEAEAQRRASENSDTQIRALQSELTKLRTTLEQVIGGDVLFERVALRAESTRVRSLPERAQGETKFLRPQQAKQVQQTKPAQLKPAQQAAAAQRTTTIPRPEPVQQQKTTVQQPVRPAKQEPVPAAAKTDVMAKLSGEVPLPEAPGPQAAQPKPAQPQAAQPQAAKPQAAKPQEPEQVPSAARRPDRTAYAKAAEPEPEGAHAAGTSVNDLIAAYGGAPDMQRRRRCRS</sequence>
<evidence type="ECO:0000313" key="4">
    <source>
        <dbReference type="EMBL" id="SFS57138.1"/>
    </source>
</evidence>
<evidence type="ECO:0000313" key="5">
    <source>
        <dbReference type="Proteomes" id="UP000198852"/>
    </source>
</evidence>
<feature type="region of interest" description="Disordered" evidence="1">
    <location>
        <begin position="150"/>
        <end position="306"/>
    </location>
</feature>
<feature type="transmembrane region" description="Helical" evidence="2">
    <location>
        <begin position="42"/>
        <end position="62"/>
    </location>
</feature>
<feature type="domain" description="DUF6779" evidence="3">
    <location>
        <begin position="43"/>
        <end position="151"/>
    </location>
</feature>
<dbReference type="Pfam" id="PF20570">
    <property type="entry name" value="DUF6779"/>
    <property type="match status" value="1"/>
</dbReference>
<accession>A0A1I6QY11</accession>
<keyword evidence="2" id="KW-0812">Transmembrane</keyword>
<dbReference type="EMBL" id="FOZX01000002">
    <property type="protein sequence ID" value="SFS57138.1"/>
    <property type="molecule type" value="Genomic_DNA"/>
</dbReference>
<keyword evidence="5" id="KW-1185">Reference proteome</keyword>
<feature type="compositionally biased region" description="Low complexity" evidence="1">
    <location>
        <begin position="245"/>
        <end position="276"/>
    </location>
</feature>
<dbReference type="AlphaFoldDB" id="A0A1I6QY11"/>
<feature type="compositionally biased region" description="Low complexity" evidence="1">
    <location>
        <begin position="175"/>
        <end position="214"/>
    </location>
</feature>
<feature type="compositionally biased region" description="Basic and acidic residues" evidence="1">
    <location>
        <begin position="150"/>
        <end position="165"/>
    </location>
</feature>
<proteinExistence type="predicted"/>
<feature type="transmembrane region" description="Helical" evidence="2">
    <location>
        <begin position="18"/>
        <end position="36"/>
    </location>
</feature>
<dbReference type="Proteomes" id="UP000198852">
    <property type="component" value="Unassembled WGS sequence"/>
</dbReference>
<evidence type="ECO:0000259" key="3">
    <source>
        <dbReference type="Pfam" id="PF20570"/>
    </source>
</evidence>
<evidence type="ECO:0000256" key="1">
    <source>
        <dbReference type="SAM" id="MobiDB-lite"/>
    </source>
</evidence>
<keyword evidence="2" id="KW-1133">Transmembrane helix</keyword>